<evidence type="ECO:0000256" key="3">
    <source>
        <dbReference type="ARBA" id="ARBA00022574"/>
    </source>
</evidence>
<dbReference type="GO" id="GO:0045503">
    <property type="term" value="F:dynein light chain binding"/>
    <property type="evidence" value="ECO:0007669"/>
    <property type="project" value="TreeGrafter"/>
</dbReference>
<keyword evidence="3" id="KW-0853">WD repeat</keyword>
<dbReference type="GO" id="GO:0097014">
    <property type="term" value="C:ciliary plasm"/>
    <property type="evidence" value="ECO:0007669"/>
    <property type="project" value="TreeGrafter"/>
</dbReference>
<dbReference type="InterPro" id="IPR050687">
    <property type="entry name" value="Dynein_IC"/>
</dbReference>
<dbReference type="AlphaFoldDB" id="A0A7L0VYU5"/>
<organism evidence="6 7">
    <name type="scientific">Alectura lathami</name>
    <name type="common">Australian brush turkey</name>
    <dbReference type="NCBI Taxonomy" id="81907"/>
    <lineage>
        <taxon>Eukaryota</taxon>
        <taxon>Metazoa</taxon>
        <taxon>Chordata</taxon>
        <taxon>Craniata</taxon>
        <taxon>Vertebrata</taxon>
        <taxon>Euteleostomi</taxon>
        <taxon>Archelosauria</taxon>
        <taxon>Archosauria</taxon>
        <taxon>Dinosauria</taxon>
        <taxon>Saurischia</taxon>
        <taxon>Theropoda</taxon>
        <taxon>Coelurosauria</taxon>
        <taxon>Aves</taxon>
        <taxon>Neognathae</taxon>
        <taxon>Galloanserae</taxon>
        <taxon>Galliformes</taxon>
        <taxon>Megapodiidae</taxon>
        <taxon>Alectura</taxon>
    </lineage>
</organism>
<evidence type="ECO:0000313" key="6">
    <source>
        <dbReference type="EMBL" id="NXL84004.1"/>
    </source>
</evidence>
<feature type="non-terminal residue" evidence="6">
    <location>
        <position position="488"/>
    </location>
</feature>
<dbReference type="Pfam" id="PF00400">
    <property type="entry name" value="WD40"/>
    <property type="match status" value="3"/>
</dbReference>
<feature type="region of interest" description="Disordered" evidence="5">
    <location>
        <begin position="1"/>
        <end position="30"/>
    </location>
</feature>
<dbReference type="SMART" id="SM00320">
    <property type="entry name" value="WD40"/>
    <property type="match status" value="6"/>
</dbReference>
<dbReference type="FunFam" id="2.130.10.10:FF:000283">
    <property type="entry name" value="WD repeat domain 34"/>
    <property type="match status" value="1"/>
</dbReference>
<keyword evidence="2" id="KW-0963">Cytoplasm</keyword>
<comment type="caution">
    <text evidence="6">The sequence shown here is derived from an EMBL/GenBank/DDBJ whole genome shotgun (WGS) entry which is preliminary data.</text>
</comment>
<dbReference type="InterPro" id="IPR001680">
    <property type="entry name" value="WD40_rpt"/>
</dbReference>
<evidence type="ECO:0000256" key="2">
    <source>
        <dbReference type="ARBA" id="ARBA00022490"/>
    </source>
</evidence>
<proteinExistence type="predicted"/>
<dbReference type="PANTHER" id="PTHR12442:SF26">
    <property type="entry name" value="CYTOPLASMIC DYNEIN 2 INTERMEDIATE CHAIN 2"/>
    <property type="match status" value="1"/>
</dbReference>
<accession>A0A7L0VYU5</accession>
<evidence type="ECO:0000313" key="7">
    <source>
        <dbReference type="Proteomes" id="UP000562322"/>
    </source>
</evidence>
<keyword evidence="4" id="KW-0677">Repeat</keyword>
<dbReference type="Gene3D" id="2.130.10.10">
    <property type="entry name" value="YVTN repeat-like/Quinoprotein amine dehydrogenase"/>
    <property type="match status" value="2"/>
</dbReference>
<feature type="non-terminal residue" evidence="6">
    <location>
        <position position="1"/>
    </location>
</feature>
<dbReference type="EMBL" id="VXAV01001087">
    <property type="protein sequence ID" value="NXL84004.1"/>
    <property type="molecule type" value="Genomic_DNA"/>
</dbReference>
<comment type="subcellular location">
    <subcellularLocation>
        <location evidence="1">Cytoplasm</location>
    </subcellularLocation>
</comment>
<dbReference type="OrthoDB" id="445052at2759"/>
<dbReference type="FunFam" id="2.130.10.10:FF:001469">
    <property type="entry name" value="WD repeat domain 34"/>
    <property type="match status" value="1"/>
</dbReference>
<dbReference type="PANTHER" id="PTHR12442">
    <property type="entry name" value="DYNEIN INTERMEDIATE CHAIN"/>
    <property type="match status" value="1"/>
</dbReference>
<evidence type="ECO:0000256" key="1">
    <source>
        <dbReference type="ARBA" id="ARBA00004496"/>
    </source>
</evidence>
<dbReference type="GO" id="GO:0005868">
    <property type="term" value="C:cytoplasmic dynein complex"/>
    <property type="evidence" value="ECO:0007669"/>
    <property type="project" value="TreeGrafter"/>
</dbReference>
<reference evidence="6 7" key="1">
    <citation type="submission" date="2019-09" db="EMBL/GenBank/DDBJ databases">
        <title>Bird 10,000 Genomes (B10K) Project - Family phase.</title>
        <authorList>
            <person name="Zhang G."/>
        </authorList>
    </citation>
    <scope>NUCLEOTIDE SEQUENCE [LARGE SCALE GENOMIC DNA]</scope>
    <source>
        <strain evidence="6">B10K-DU-001-39</strain>
        <tissue evidence="6">Muscle</tissue>
    </source>
</reference>
<dbReference type="InterPro" id="IPR015943">
    <property type="entry name" value="WD40/YVTN_repeat-like_dom_sf"/>
</dbReference>
<gene>
    <name evidence="6" type="primary">Wdr34</name>
    <name evidence="6" type="ORF">ALELAT_R13182</name>
</gene>
<dbReference type="GO" id="GO:0042073">
    <property type="term" value="P:intraciliary transport"/>
    <property type="evidence" value="ECO:0007669"/>
    <property type="project" value="TreeGrafter"/>
</dbReference>
<dbReference type="SUPFAM" id="SSF50978">
    <property type="entry name" value="WD40 repeat-like"/>
    <property type="match status" value="1"/>
</dbReference>
<protein>
    <submittedName>
        <fullName evidence="6">WDR34 protein</fullName>
    </submittedName>
</protein>
<evidence type="ECO:0000256" key="5">
    <source>
        <dbReference type="SAM" id="MobiDB-lite"/>
    </source>
</evidence>
<evidence type="ECO:0000256" key="4">
    <source>
        <dbReference type="ARBA" id="ARBA00022737"/>
    </source>
</evidence>
<name>A0A7L0VYU5_ALELA</name>
<dbReference type="InterPro" id="IPR036322">
    <property type="entry name" value="WD40_repeat_dom_sf"/>
</dbReference>
<sequence length="488" mass="53631">KSCQTGRISTREAAVQSQTSRDAGVQTDQGKDAVRGFQQEAQIDHAGLLSFLQSVEDVVIKELNKNWTSRAFDGFDVNWTDQNETVLCLHTLSYPAAQDQRLQVTSVSWNATGSVVACSYGRLNDGDWSTEKSYVCSWNLDRRGLDPQRPDLVVDVPSSVMCLAFHPSQPSLIAGGLFSGELVVWDTSRTEDPLIWRTGMTDYTHTDPVYQVNWVPDAKHRNHFQLLSVSTDGKILVWREERGGQLALAEGFALVAQQIPRSTQLKKLAWGEAAVGVTSLSFSHFDPRVFVVGVEGGYALKCSAAAETLALHRRGSSVPLRAPVELAFSPHGGPVYSVSCSPFHRQVNLFLSCGTDGQVHLSSLLQTQPLASLQLSKKYLFCVRWSPVRPLVFAAASGEGNCKMCFCLIGDVHLFDFEKSSQKPAVSIKQAVDECPVYCLEFNTKQTQLLAAGDAAGTVKVWQLSSDFTEQGPREMNHLEQLASQVTD</sequence>
<keyword evidence="7" id="KW-1185">Reference proteome</keyword>
<dbReference type="Proteomes" id="UP000562322">
    <property type="component" value="Unassembled WGS sequence"/>
</dbReference>
<dbReference type="GO" id="GO:0045504">
    <property type="term" value="F:dynein heavy chain binding"/>
    <property type="evidence" value="ECO:0007669"/>
    <property type="project" value="TreeGrafter"/>
</dbReference>